<keyword evidence="4" id="KW-1185">Reference proteome</keyword>
<dbReference type="EMBL" id="BAAALV010000003">
    <property type="protein sequence ID" value="GAA1916570.1"/>
    <property type="molecule type" value="Genomic_DNA"/>
</dbReference>
<comment type="caution">
    <text evidence="3">The sequence shown here is derived from an EMBL/GenBank/DDBJ whole genome shotgun (WGS) entry which is preliminary data.</text>
</comment>
<evidence type="ECO:0000259" key="2">
    <source>
        <dbReference type="Pfam" id="PF03288"/>
    </source>
</evidence>
<evidence type="ECO:0000313" key="3">
    <source>
        <dbReference type="EMBL" id="GAA1916570.1"/>
    </source>
</evidence>
<accession>A0ABP5AKK9</accession>
<sequence length="111" mass="12024">MASVGSMEQAQSGPVTDFLRECTITGLSEDEATPTADLYGIYIIWCEQAGLDPVSSPAFSRRLKESGNQPRRRNHESIYPGLLPTGPIPVQYILETDKPPSLNGPMSAFGP</sequence>
<evidence type="ECO:0000256" key="1">
    <source>
        <dbReference type="SAM" id="MobiDB-lite"/>
    </source>
</evidence>
<reference evidence="4" key="1">
    <citation type="journal article" date="2019" name="Int. J. Syst. Evol. Microbiol.">
        <title>The Global Catalogue of Microorganisms (GCM) 10K type strain sequencing project: providing services to taxonomists for standard genome sequencing and annotation.</title>
        <authorList>
            <consortium name="The Broad Institute Genomics Platform"/>
            <consortium name="The Broad Institute Genome Sequencing Center for Infectious Disease"/>
            <person name="Wu L."/>
            <person name="Ma J."/>
        </authorList>
    </citation>
    <scope>NUCLEOTIDE SEQUENCE [LARGE SCALE GENOMIC DNA]</scope>
    <source>
        <strain evidence="4">JCM 13316</strain>
    </source>
</reference>
<evidence type="ECO:0000313" key="4">
    <source>
        <dbReference type="Proteomes" id="UP001500784"/>
    </source>
</evidence>
<feature type="region of interest" description="Disordered" evidence="1">
    <location>
        <begin position="53"/>
        <end position="84"/>
    </location>
</feature>
<feature type="domain" description="DNA primase/nucleoside triphosphatase C-terminal" evidence="2">
    <location>
        <begin position="12"/>
        <end position="67"/>
    </location>
</feature>
<protein>
    <recommendedName>
        <fullName evidence="2">DNA primase/nucleoside triphosphatase C-terminal domain-containing protein</fullName>
    </recommendedName>
</protein>
<dbReference type="Pfam" id="PF03288">
    <property type="entry name" value="Pox_D5"/>
    <property type="match status" value="1"/>
</dbReference>
<name>A0ABP5AKK9_9MICC</name>
<proteinExistence type="predicted"/>
<dbReference type="InterPro" id="IPR004968">
    <property type="entry name" value="DNA_primase/NTPase_C"/>
</dbReference>
<gene>
    <name evidence="3" type="ORF">GCM10009688_21940</name>
</gene>
<organism evidence="3 4">
    <name type="scientific">Arthrobacter gandavensis</name>
    <dbReference type="NCBI Taxonomy" id="169960"/>
    <lineage>
        <taxon>Bacteria</taxon>
        <taxon>Bacillati</taxon>
        <taxon>Actinomycetota</taxon>
        <taxon>Actinomycetes</taxon>
        <taxon>Micrococcales</taxon>
        <taxon>Micrococcaceae</taxon>
        <taxon>Arthrobacter</taxon>
    </lineage>
</organism>
<dbReference type="Proteomes" id="UP001500784">
    <property type="component" value="Unassembled WGS sequence"/>
</dbReference>